<feature type="region of interest" description="Disordered" evidence="1">
    <location>
        <begin position="1"/>
        <end position="30"/>
    </location>
</feature>
<evidence type="ECO:0000313" key="3">
    <source>
        <dbReference type="EMBL" id="VDM42608.1"/>
    </source>
</evidence>
<feature type="domain" description="Cep192/Spd-2-like" evidence="2">
    <location>
        <begin position="499"/>
        <end position="612"/>
    </location>
</feature>
<evidence type="ECO:0000313" key="5">
    <source>
        <dbReference type="WBParaSite" id="TCNE_0001128701-mRNA-1"/>
    </source>
</evidence>
<sequence length="850" mass="94752">MDDLRLQEDNFEDDDGNDLLNDGDSVYDGDFSFHEEEVDQGDVDSPYEGTEGVQLEGMQNAQRFPPSVAMSRLETITEESRITSDGTAPSFALKCRASGNEELEKSRISPRQGFGATQVTTVNSKNDENKTEFFKPDAEFWKRDEENFKLATLLEKNDWRFNRTHQEKEHSWEPSIVNSTPPIPPVEGDRLLKFCNKDTVVMPEEANALLHDGASRIMQQDVQASSVAERSIVVVPEDQTAPKMSTPYAEKNTTRSHLDDLSRDCASISAISLAPDWTTPVAARSHHLGSIALGKVAFLEPKRSMAFLPVLKEDSVLSSSAIDRALSESRVGSMNDSQLVAALHKARKRTEEIFKVPDLLRSYSHTQTGATLKENRRIRQRGVEPLRSNTVIANAHTETNDEMVTVGSKSLSKSLSKSRPSEKHGLQNIPVAGGDAVLESRSHGGHPAKQRYSKHTANTNTSLNQNSSQKKTAKVVRSVSLPFSFPTSSSNQHDDGKHYLACDTPAVWFGCTEVERPVMHTIRLTNVSRTTLFLEISLRSNNAAFQAIAYFEYLEAYHLQEAGSVILKRKENYALHLTFNPNTGAFFKNAIRIVVGNVEHISYSIPVTGAGGTAILVLKEQGGDISRLRDGSFVYTTSNPISVPLELKNVGVRDAFAFLSVIDPKTKEPIESAKVLPTDKVVIMRRQRQKFEVHIEEHLDEGNVETRSGFGSTSSLCGRKHYVVRVIWAEELLRYRLKCAERERHEDWNVDGISFTRSRFLNEENAKITAACHGPYGIHDRDTFECRLRVLCISAVKVADNRRLATWQSSSVQRGQEEAQVVLEPDTTLAPDATMGIIQDVTVLTPKAKR</sequence>
<dbReference type="WBParaSite" id="TCNE_0001128701-mRNA-1">
    <property type="protein sequence ID" value="TCNE_0001128701-mRNA-1"/>
    <property type="gene ID" value="TCNE_0001128701"/>
</dbReference>
<dbReference type="AlphaFoldDB" id="A0A183US17"/>
<dbReference type="InterPro" id="IPR054090">
    <property type="entry name" value="Cep192_Spd-2-like_dom"/>
</dbReference>
<evidence type="ECO:0000259" key="2">
    <source>
        <dbReference type="Pfam" id="PF22073"/>
    </source>
</evidence>
<accession>A0A183US17</accession>
<reference evidence="5" key="1">
    <citation type="submission" date="2016-06" db="UniProtKB">
        <authorList>
            <consortium name="WormBaseParasite"/>
        </authorList>
    </citation>
    <scope>IDENTIFICATION</scope>
</reference>
<feature type="compositionally biased region" description="Low complexity" evidence="1">
    <location>
        <begin position="458"/>
        <end position="469"/>
    </location>
</feature>
<evidence type="ECO:0000313" key="4">
    <source>
        <dbReference type="Proteomes" id="UP000050794"/>
    </source>
</evidence>
<gene>
    <name evidence="3" type="ORF">TCNE_LOCUS11287</name>
</gene>
<keyword evidence="4" id="KW-1185">Reference proteome</keyword>
<name>A0A183US17_TOXCA</name>
<dbReference type="Pfam" id="PF22073">
    <property type="entry name" value="Cep192_D4"/>
    <property type="match status" value="1"/>
</dbReference>
<protein>
    <submittedName>
        <fullName evidence="5">Spindle-defective protein 2</fullName>
    </submittedName>
</protein>
<feature type="region of interest" description="Disordered" evidence="1">
    <location>
        <begin position="406"/>
        <end position="472"/>
    </location>
</feature>
<proteinExistence type="predicted"/>
<evidence type="ECO:0000256" key="1">
    <source>
        <dbReference type="SAM" id="MobiDB-lite"/>
    </source>
</evidence>
<organism evidence="4 5">
    <name type="scientific">Toxocara canis</name>
    <name type="common">Canine roundworm</name>
    <dbReference type="NCBI Taxonomy" id="6265"/>
    <lineage>
        <taxon>Eukaryota</taxon>
        <taxon>Metazoa</taxon>
        <taxon>Ecdysozoa</taxon>
        <taxon>Nematoda</taxon>
        <taxon>Chromadorea</taxon>
        <taxon>Rhabditida</taxon>
        <taxon>Spirurina</taxon>
        <taxon>Ascaridomorpha</taxon>
        <taxon>Ascaridoidea</taxon>
        <taxon>Toxocaridae</taxon>
        <taxon>Toxocara</taxon>
    </lineage>
</organism>
<feature type="compositionally biased region" description="Low complexity" evidence="1">
    <location>
        <begin position="408"/>
        <end position="418"/>
    </location>
</feature>
<dbReference type="EMBL" id="UYWY01020807">
    <property type="protein sequence ID" value="VDM42608.1"/>
    <property type="molecule type" value="Genomic_DNA"/>
</dbReference>
<dbReference type="Proteomes" id="UP000050794">
    <property type="component" value="Unassembled WGS sequence"/>
</dbReference>
<reference evidence="3 4" key="2">
    <citation type="submission" date="2018-11" db="EMBL/GenBank/DDBJ databases">
        <authorList>
            <consortium name="Pathogen Informatics"/>
        </authorList>
    </citation>
    <scope>NUCLEOTIDE SEQUENCE [LARGE SCALE GENOMIC DNA]</scope>
</reference>
<feature type="compositionally biased region" description="Basic residues" evidence="1">
    <location>
        <begin position="443"/>
        <end position="454"/>
    </location>
</feature>